<proteinExistence type="predicted"/>
<accession>R0MLX7</accession>
<dbReference type="VEuPathDB" id="MicrosporidiaDB:NBO_6g0003"/>
<keyword evidence="2" id="KW-1185">Reference proteome</keyword>
<dbReference type="Proteomes" id="UP000016927">
    <property type="component" value="Unassembled WGS sequence"/>
</dbReference>
<sequence>MIVFEVLFYMIYNIICSDNKIKIKDERITIVFDRHIYDYKLTNFSNQTEINLSIDFVRRREKNLFVCDSFFPNLFFIDLNIGELKKFSEKLSFVFACFTEKNNVLFDFKIDYNLSNIMLSEFHGFGEEKLNLERYKTKKYDVFILSSKVKNLNAIKNSLDYSEKKNQSNHFSQKC</sequence>
<gene>
    <name evidence="1" type="ORF">NBO_6g0003</name>
</gene>
<organism evidence="1 2">
    <name type="scientific">Nosema bombycis (strain CQ1 / CVCC 102059)</name>
    <name type="common">Microsporidian parasite</name>
    <name type="synonym">Pebrine of silkworm</name>
    <dbReference type="NCBI Taxonomy" id="578461"/>
    <lineage>
        <taxon>Eukaryota</taxon>
        <taxon>Fungi</taxon>
        <taxon>Fungi incertae sedis</taxon>
        <taxon>Microsporidia</taxon>
        <taxon>Nosematidae</taxon>
        <taxon>Nosema</taxon>
    </lineage>
</organism>
<dbReference type="EMBL" id="KB908914">
    <property type="protein sequence ID" value="EOB15250.1"/>
    <property type="molecule type" value="Genomic_DNA"/>
</dbReference>
<dbReference type="HOGENOM" id="CLU_1578978_0_0_1"/>
<reference evidence="1 2" key="1">
    <citation type="journal article" date="2013" name="BMC Genomics">
        <title>Comparative genomics of parasitic silkworm microsporidia reveal an association between genome expansion and host adaptation.</title>
        <authorList>
            <person name="Pan G."/>
            <person name="Xu J."/>
            <person name="Li T."/>
            <person name="Xia Q."/>
            <person name="Liu S.L."/>
            <person name="Zhang G."/>
            <person name="Li S."/>
            <person name="Li C."/>
            <person name="Liu H."/>
            <person name="Yang L."/>
            <person name="Liu T."/>
            <person name="Zhang X."/>
            <person name="Wu Z."/>
            <person name="Fan W."/>
            <person name="Dang X."/>
            <person name="Xiang H."/>
            <person name="Tao M."/>
            <person name="Li Y."/>
            <person name="Hu J."/>
            <person name="Li Z."/>
            <person name="Lin L."/>
            <person name="Luo J."/>
            <person name="Geng L."/>
            <person name="Wang L."/>
            <person name="Long M."/>
            <person name="Wan Y."/>
            <person name="He N."/>
            <person name="Zhang Z."/>
            <person name="Lu C."/>
            <person name="Keeling P.J."/>
            <person name="Wang J."/>
            <person name="Xiang Z."/>
            <person name="Zhou Z."/>
        </authorList>
    </citation>
    <scope>NUCLEOTIDE SEQUENCE [LARGE SCALE GENOMIC DNA]</scope>
    <source>
        <strain evidence="2">CQ1 / CVCC 102059</strain>
    </source>
</reference>
<evidence type="ECO:0000313" key="2">
    <source>
        <dbReference type="Proteomes" id="UP000016927"/>
    </source>
</evidence>
<dbReference type="AlphaFoldDB" id="R0MLX7"/>
<protein>
    <submittedName>
        <fullName evidence="1">Uncharacterized protein</fullName>
    </submittedName>
</protein>
<name>R0MLX7_NOSB1</name>
<evidence type="ECO:0000313" key="1">
    <source>
        <dbReference type="EMBL" id="EOB15250.1"/>
    </source>
</evidence>